<protein>
    <recommendedName>
        <fullName evidence="3">Excreted virulence factor EspC (Type VII ESX diderm)</fullName>
    </recommendedName>
</protein>
<dbReference type="AlphaFoldDB" id="A0A4R6SED9"/>
<comment type="caution">
    <text evidence="1">The sequence shown here is derived from an EMBL/GenBank/DDBJ whole genome shotgun (WGS) entry which is preliminary data.</text>
</comment>
<gene>
    <name evidence="1" type="ORF">EV186_1031067</name>
</gene>
<proteinExistence type="predicted"/>
<dbReference type="RefSeq" id="WP_133851191.1">
    <property type="nucleotide sequence ID" value="NZ_SNXZ01000003.1"/>
</dbReference>
<reference evidence="1 2" key="1">
    <citation type="submission" date="2019-03" db="EMBL/GenBank/DDBJ databases">
        <title>Genomic Encyclopedia of Type Strains, Phase IV (KMG-IV): sequencing the most valuable type-strain genomes for metagenomic binning, comparative biology and taxonomic classification.</title>
        <authorList>
            <person name="Goeker M."/>
        </authorList>
    </citation>
    <scope>NUCLEOTIDE SEQUENCE [LARGE SCALE GENOMIC DNA]</scope>
    <source>
        <strain evidence="1 2">DSM 45361</strain>
    </source>
</reference>
<evidence type="ECO:0008006" key="3">
    <source>
        <dbReference type="Google" id="ProtNLM"/>
    </source>
</evidence>
<sequence>MGDGFSVDLGALENAASGVNSTLYELQKKKVKDIDADEGDYGEGDLGGTVSDFCERWELGVENLAKDGQEIAGRLSKSVQQYLLVDKNLKGYMDGILQRSSGEDPGVH</sequence>
<accession>A0A4R6SED9</accession>
<dbReference type="Proteomes" id="UP000295444">
    <property type="component" value="Unassembled WGS sequence"/>
</dbReference>
<dbReference type="OrthoDB" id="3262422at2"/>
<keyword evidence="2" id="KW-1185">Reference proteome</keyword>
<evidence type="ECO:0000313" key="2">
    <source>
        <dbReference type="Proteomes" id="UP000295444"/>
    </source>
</evidence>
<name>A0A4R6SED9_LABRH</name>
<organism evidence="1 2">
    <name type="scientific">Labedaea rhizosphaerae</name>
    <dbReference type="NCBI Taxonomy" id="598644"/>
    <lineage>
        <taxon>Bacteria</taxon>
        <taxon>Bacillati</taxon>
        <taxon>Actinomycetota</taxon>
        <taxon>Actinomycetes</taxon>
        <taxon>Pseudonocardiales</taxon>
        <taxon>Pseudonocardiaceae</taxon>
        <taxon>Labedaea</taxon>
    </lineage>
</organism>
<evidence type="ECO:0000313" key="1">
    <source>
        <dbReference type="EMBL" id="TDP98087.1"/>
    </source>
</evidence>
<dbReference type="EMBL" id="SNXZ01000003">
    <property type="protein sequence ID" value="TDP98087.1"/>
    <property type="molecule type" value="Genomic_DNA"/>
</dbReference>